<evidence type="ECO:0000313" key="5">
    <source>
        <dbReference type="Proteomes" id="UP000595894"/>
    </source>
</evidence>
<dbReference type="SUPFAM" id="SSF50630">
    <property type="entry name" value="Acid proteases"/>
    <property type="match status" value="1"/>
</dbReference>
<gene>
    <name evidence="4" type="ORF">H5J25_04970</name>
</gene>
<accession>A0A974S4X4</accession>
<feature type="domain" description="Peptidase A2" evidence="3">
    <location>
        <begin position="67"/>
        <end position="151"/>
    </location>
</feature>
<dbReference type="Proteomes" id="UP000595894">
    <property type="component" value="Chromosome"/>
</dbReference>
<dbReference type="InterPro" id="IPR001995">
    <property type="entry name" value="Peptidase_A2_cat"/>
</dbReference>
<sequence>MQPAKLSALAVMLACSAAMAAPARTVSPTRPTPTDVLAPDAEGRWVPFDLTPGNQIRFTLDVDGVAVTAILDTGVSFSVLSRAFVDARRLKVRSGGTASAVGGSVPIGWIDTKTIRLGGLTRQGGSIGVTALPATATGSARPIEMLVGRDLTEGYALDVDYAARRFRLIASGRMPFTGAIAPLTVSRDRLVYSGEIVLNGRRLRPLIVDTGDGNAVTLSAESWATARLIPPARTTTISFGLGGAIVTDLVVLDEMTTGSLTARNVELQIEPAGGFSQRMGMAGRIGSGFLQRYRVLLDPKAGRMVLQPGPDADAPPVKSTSGVLVAAEKDRLRVLHVMRGSPAERAGWQSGETICMIDGTPIPADYPGSALSGWSIGATGRVVAFDMCDGTRRTLALRPFY</sequence>
<name>A0A974S4X4_9SPHN</name>
<dbReference type="EMBL" id="CP061035">
    <property type="protein sequence ID" value="QQV78087.1"/>
    <property type="molecule type" value="Genomic_DNA"/>
</dbReference>
<evidence type="ECO:0000256" key="2">
    <source>
        <dbReference type="SAM" id="SignalP"/>
    </source>
</evidence>
<dbReference type="AlphaFoldDB" id="A0A974S4X4"/>
<dbReference type="InterPro" id="IPR021109">
    <property type="entry name" value="Peptidase_aspartic_dom_sf"/>
</dbReference>
<dbReference type="Pfam" id="PF13650">
    <property type="entry name" value="Asp_protease_2"/>
    <property type="match status" value="1"/>
</dbReference>
<reference evidence="5" key="1">
    <citation type="submission" date="2020-09" db="EMBL/GenBank/DDBJ databases">
        <title>Sphingomonas sp., a new species isolated from pork steak.</title>
        <authorList>
            <person name="Heidler von Heilborn D."/>
        </authorList>
    </citation>
    <scope>NUCLEOTIDE SEQUENCE [LARGE SCALE GENOMIC DNA]</scope>
</reference>
<keyword evidence="1" id="KW-0378">Hydrolase</keyword>
<keyword evidence="4" id="KW-0645">Protease</keyword>
<dbReference type="SUPFAM" id="SSF50156">
    <property type="entry name" value="PDZ domain-like"/>
    <property type="match status" value="1"/>
</dbReference>
<evidence type="ECO:0000256" key="1">
    <source>
        <dbReference type="ARBA" id="ARBA00022801"/>
    </source>
</evidence>
<evidence type="ECO:0000259" key="3">
    <source>
        <dbReference type="PROSITE" id="PS50175"/>
    </source>
</evidence>
<dbReference type="KEGG" id="sari:H5J25_04970"/>
<feature type="signal peptide" evidence="2">
    <location>
        <begin position="1"/>
        <end position="20"/>
    </location>
</feature>
<dbReference type="InterPro" id="IPR001969">
    <property type="entry name" value="Aspartic_peptidase_AS"/>
</dbReference>
<protein>
    <submittedName>
        <fullName evidence="4">Aspartyl protease family protein</fullName>
    </submittedName>
</protein>
<dbReference type="PROSITE" id="PS00141">
    <property type="entry name" value="ASP_PROTEASE"/>
    <property type="match status" value="1"/>
</dbReference>
<dbReference type="RefSeq" id="WP_202095017.1">
    <property type="nucleotide sequence ID" value="NZ_CP061035.1"/>
</dbReference>
<keyword evidence="5" id="KW-1185">Reference proteome</keyword>
<dbReference type="GO" id="GO:0004190">
    <property type="term" value="F:aspartic-type endopeptidase activity"/>
    <property type="evidence" value="ECO:0007669"/>
    <property type="project" value="InterPro"/>
</dbReference>
<dbReference type="GO" id="GO:0006508">
    <property type="term" value="P:proteolysis"/>
    <property type="evidence" value="ECO:0007669"/>
    <property type="project" value="UniProtKB-KW"/>
</dbReference>
<feature type="chain" id="PRO_5037262291" evidence="2">
    <location>
        <begin position="21"/>
        <end position="401"/>
    </location>
</feature>
<organism evidence="4 5">
    <name type="scientific">Sphingomonas aliaeris</name>
    <dbReference type="NCBI Taxonomy" id="2759526"/>
    <lineage>
        <taxon>Bacteria</taxon>
        <taxon>Pseudomonadati</taxon>
        <taxon>Pseudomonadota</taxon>
        <taxon>Alphaproteobacteria</taxon>
        <taxon>Sphingomonadales</taxon>
        <taxon>Sphingomonadaceae</taxon>
        <taxon>Sphingomonas</taxon>
    </lineage>
</organism>
<dbReference type="InterPro" id="IPR036034">
    <property type="entry name" value="PDZ_sf"/>
</dbReference>
<proteinExistence type="predicted"/>
<dbReference type="Gene3D" id="2.30.42.10">
    <property type="match status" value="1"/>
</dbReference>
<keyword evidence="2" id="KW-0732">Signal</keyword>
<evidence type="ECO:0000313" key="4">
    <source>
        <dbReference type="EMBL" id="QQV78087.1"/>
    </source>
</evidence>
<dbReference type="Gene3D" id="2.40.70.10">
    <property type="entry name" value="Acid Proteases"/>
    <property type="match status" value="2"/>
</dbReference>
<dbReference type="PROSITE" id="PS50175">
    <property type="entry name" value="ASP_PROT_RETROV"/>
    <property type="match status" value="1"/>
</dbReference>